<name>A0ABY4MEG3_9ACTN</name>
<accession>A0ABY4MEG3</accession>
<dbReference type="Proteomes" id="UP000830115">
    <property type="component" value="Chromosome"/>
</dbReference>
<dbReference type="InterPro" id="IPR032710">
    <property type="entry name" value="NTF2-like_dom_sf"/>
</dbReference>
<protein>
    <submittedName>
        <fullName evidence="1">Ester cyclase</fullName>
    </submittedName>
</protein>
<evidence type="ECO:0000313" key="1">
    <source>
        <dbReference type="EMBL" id="UQA94741.1"/>
    </source>
</evidence>
<dbReference type="Pfam" id="PF07366">
    <property type="entry name" value="SnoaL"/>
    <property type="match status" value="1"/>
</dbReference>
<dbReference type="EMBL" id="CP086322">
    <property type="protein sequence ID" value="UQA94741.1"/>
    <property type="molecule type" value="Genomic_DNA"/>
</dbReference>
<dbReference type="RefSeq" id="WP_248865595.1">
    <property type="nucleotide sequence ID" value="NZ_CP086322.1"/>
</dbReference>
<proteinExistence type="predicted"/>
<sequence length="49" mass="5510">MRTDSRLAPTGKKCVTTGTTVFRFRDGKIQEARRHYDTSRLTQQLGAPG</sequence>
<gene>
    <name evidence="1" type="ORF">K9S39_25360</name>
</gene>
<dbReference type="Gene3D" id="3.10.450.50">
    <property type="match status" value="1"/>
</dbReference>
<reference evidence="1" key="1">
    <citation type="submission" date="2021-10" db="EMBL/GenBank/DDBJ databases">
        <title>Streptomyces nigrumlapis sp.nov.,an antimicrobial producing actinobacterium isolated from Black Gobi rocks.</title>
        <authorList>
            <person name="Wen Y."/>
            <person name="Zhang W."/>
            <person name="Liu X.G."/>
        </authorList>
    </citation>
    <scope>NUCLEOTIDE SEQUENCE</scope>
    <source>
        <strain evidence="1">ST13-2-2</strain>
    </source>
</reference>
<organism evidence="1 2">
    <name type="scientific">Streptomyces halobius</name>
    <dbReference type="NCBI Taxonomy" id="2879846"/>
    <lineage>
        <taxon>Bacteria</taxon>
        <taxon>Bacillati</taxon>
        <taxon>Actinomycetota</taxon>
        <taxon>Actinomycetes</taxon>
        <taxon>Kitasatosporales</taxon>
        <taxon>Streptomycetaceae</taxon>
        <taxon>Streptomyces</taxon>
    </lineage>
</organism>
<evidence type="ECO:0000313" key="2">
    <source>
        <dbReference type="Proteomes" id="UP000830115"/>
    </source>
</evidence>
<dbReference type="SUPFAM" id="SSF54427">
    <property type="entry name" value="NTF2-like"/>
    <property type="match status" value="1"/>
</dbReference>
<dbReference type="InterPro" id="IPR009959">
    <property type="entry name" value="Cyclase_SnoaL-like"/>
</dbReference>
<keyword evidence="2" id="KW-1185">Reference proteome</keyword>